<sequence length="156" mass="17555">MKDLRQMETLIPIINRLQEVFLTVGAEIIQLPQIVVVGSQSSGKSSVLESLVGRDFLPRGSGIVTRRPLVLQLVNVPPLEERRKQDNGVKAEEWGTFLHCKNQIFTDFSEIRKEIEDETDRSTDNKGISPEPIYLKIYSPNVLSLTLVDLPGITKN</sequence>
<dbReference type="SMART" id="SM00053">
    <property type="entry name" value="DYNc"/>
    <property type="match status" value="1"/>
</dbReference>
<dbReference type="PANTHER" id="PTHR11566:SF50">
    <property type="entry name" value="DYNAMIN-1-LIKE PROTEIN ISOFORM X1"/>
    <property type="match status" value="1"/>
</dbReference>
<dbReference type="GO" id="GO:0005525">
    <property type="term" value="F:GTP binding"/>
    <property type="evidence" value="ECO:0007669"/>
    <property type="project" value="UniProtKB-KW"/>
</dbReference>
<evidence type="ECO:0000256" key="1">
    <source>
        <dbReference type="ARBA" id="ARBA00022741"/>
    </source>
</evidence>
<dbReference type="Gene3D" id="3.40.50.300">
    <property type="entry name" value="P-loop containing nucleotide triphosphate hydrolases"/>
    <property type="match status" value="1"/>
</dbReference>
<evidence type="ECO:0000259" key="4">
    <source>
        <dbReference type="PROSITE" id="PS51718"/>
    </source>
</evidence>
<dbReference type="InterPro" id="IPR030381">
    <property type="entry name" value="G_DYNAMIN_dom"/>
</dbReference>
<dbReference type="InterPro" id="IPR001401">
    <property type="entry name" value="Dynamin_GTPase"/>
</dbReference>
<dbReference type="GO" id="GO:0016559">
    <property type="term" value="P:peroxisome fission"/>
    <property type="evidence" value="ECO:0007669"/>
    <property type="project" value="TreeGrafter"/>
</dbReference>
<dbReference type="InterPro" id="IPR045063">
    <property type="entry name" value="Dynamin_N"/>
</dbReference>
<dbReference type="CDD" id="cd08771">
    <property type="entry name" value="DLP_1"/>
    <property type="match status" value="1"/>
</dbReference>
<name>A0A498LXT1_LABRO</name>
<evidence type="ECO:0000313" key="7">
    <source>
        <dbReference type="Proteomes" id="UP000290572"/>
    </source>
</evidence>
<evidence type="ECO:0007829" key="8">
    <source>
        <dbReference type="PeptideAtlas" id="A0A498LXT1"/>
    </source>
</evidence>
<reference evidence="6 7" key="1">
    <citation type="submission" date="2018-03" db="EMBL/GenBank/DDBJ databases">
        <title>Draft genome sequence of Rohu Carp (Labeo rohita).</title>
        <authorList>
            <person name="Das P."/>
            <person name="Kushwaha B."/>
            <person name="Joshi C.G."/>
            <person name="Kumar D."/>
            <person name="Nagpure N.S."/>
            <person name="Sahoo L."/>
            <person name="Das S.P."/>
            <person name="Bit A."/>
            <person name="Patnaik S."/>
            <person name="Meher P.K."/>
            <person name="Jayasankar P."/>
            <person name="Koringa P.G."/>
            <person name="Patel N.V."/>
            <person name="Hinsu A.T."/>
            <person name="Kumar R."/>
            <person name="Pandey M."/>
            <person name="Agarwal S."/>
            <person name="Srivastava S."/>
            <person name="Singh M."/>
            <person name="Iquebal M.A."/>
            <person name="Jaiswal S."/>
            <person name="Angadi U.B."/>
            <person name="Kumar N."/>
            <person name="Raza M."/>
            <person name="Shah T.M."/>
            <person name="Rai A."/>
            <person name="Jena J.K."/>
        </authorList>
    </citation>
    <scope>NUCLEOTIDE SEQUENCE [LARGE SCALE GENOMIC DNA]</scope>
    <source>
        <strain evidence="6">DASCIFA01</strain>
        <tissue evidence="6">Testis</tissue>
    </source>
</reference>
<dbReference type="GO" id="GO:0008017">
    <property type="term" value="F:microtubule binding"/>
    <property type="evidence" value="ECO:0007669"/>
    <property type="project" value="TreeGrafter"/>
</dbReference>
<dbReference type="STRING" id="84645.A0A498LXT1"/>
<gene>
    <name evidence="6" type="ORF">ROHU_009894</name>
    <name evidence="5" type="ORF">ROHU_031239</name>
</gene>
<dbReference type="PANTHER" id="PTHR11566">
    <property type="entry name" value="DYNAMIN"/>
    <property type="match status" value="1"/>
</dbReference>
<organism evidence="6 7">
    <name type="scientific">Labeo rohita</name>
    <name type="common">Indian major carp</name>
    <name type="synonym">Cyprinus rohita</name>
    <dbReference type="NCBI Taxonomy" id="84645"/>
    <lineage>
        <taxon>Eukaryota</taxon>
        <taxon>Metazoa</taxon>
        <taxon>Chordata</taxon>
        <taxon>Craniata</taxon>
        <taxon>Vertebrata</taxon>
        <taxon>Euteleostomi</taxon>
        <taxon>Actinopterygii</taxon>
        <taxon>Neopterygii</taxon>
        <taxon>Teleostei</taxon>
        <taxon>Ostariophysi</taxon>
        <taxon>Cypriniformes</taxon>
        <taxon>Cyprinidae</taxon>
        <taxon>Labeoninae</taxon>
        <taxon>Labeonini</taxon>
        <taxon>Labeo</taxon>
    </lineage>
</organism>
<dbReference type="Proteomes" id="UP000290572">
    <property type="component" value="Unassembled WGS sequence"/>
</dbReference>
<keyword evidence="7" id="KW-1185">Reference proteome</keyword>
<dbReference type="GO" id="GO:0005874">
    <property type="term" value="C:microtubule"/>
    <property type="evidence" value="ECO:0007669"/>
    <property type="project" value="TreeGrafter"/>
</dbReference>
<dbReference type="EMBL" id="QBIY01013248">
    <property type="protein sequence ID" value="RXN09777.1"/>
    <property type="molecule type" value="Genomic_DNA"/>
</dbReference>
<dbReference type="InterPro" id="IPR022812">
    <property type="entry name" value="Dynamin"/>
</dbReference>
<keyword evidence="2 3" id="KW-0342">GTP-binding</keyword>
<dbReference type="Pfam" id="PF00350">
    <property type="entry name" value="Dynamin_N"/>
    <property type="match status" value="1"/>
</dbReference>
<evidence type="ECO:0000313" key="6">
    <source>
        <dbReference type="EMBL" id="RXN13040.1"/>
    </source>
</evidence>
<dbReference type="EMBL" id="QBIY01013010">
    <property type="protein sequence ID" value="RXN13040.1"/>
    <property type="molecule type" value="Genomic_DNA"/>
</dbReference>
<dbReference type="InterPro" id="IPR027417">
    <property type="entry name" value="P-loop_NTPase"/>
</dbReference>
<dbReference type="PROSITE" id="PS51718">
    <property type="entry name" value="G_DYNAMIN_2"/>
    <property type="match status" value="1"/>
</dbReference>
<dbReference type="PROSITE" id="PS00410">
    <property type="entry name" value="G_DYNAMIN_1"/>
    <property type="match status" value="1"/>
</dbReference>
<evidence type="ECO:0000256" key="2">
    <source>
        <dbReference type="ARBA" id="ARBA00023134"/>
    </source>
</evidence>
<evidence type="ECO:0000256" key="3">
    <source>
        <dbReference type="RuleBase" id="RU003932"/>
    </source>
</evidence>
<keyword evidence="1 3" id="KW-0547">Nucleotide-binding</keyword>
<dbReference type="GO" id="GO:0005739">
    <property type="term" value="C:mitochondrion"/>
    <property type="evidence" value="ECO:0007669"/>
    <property type="project" value="TreeGrafter"/>
</dbReference>
<evidence type="ECO:0000313" key="5">
    <source>
        <dbReference type="EMBL" id="RXN09777.1"/>
    </source>
</evidence>
<dbReference type="GO" id="GO:0048312">
    <property type="term" value="P:intracellular distribution of mitochondria"/>
    <property type="evidence" value="ECO:0007669"/>
    <property type="project" value="TreeGrafter"/>
</dbReference>
<dbReference type="AlphaFoldDB" id="A0A498LXT1"/>
<dbReference type="GO" id="GO:0000266">
    <property type="term" value="P:mitochondrial fission"/>
    <property type="evidence" value="ECO:0007669"/>
    <property type="project" value="TreeGrafter"/>
</dbReference>
<dbReference type="GO" id="GO:0006897">
    <property type="term" value="P:endocytosis"/>
    <property type="evidence" value="ECO:0007669"/>
    <property type="project" value="TreeGrafter"/>
</dbReference>
<dbReference type="InterPro" id="IPR019762">
    <property type="entry name" value="Dynamin_GTPase_CS"/>
</dbReference>
<accession>A0A498LXT1</accession>
<proteinExistence type="evidence at protein level"/>
<feature type="domain" description="Dynamin-type G" evidence="4">
    <location>
        <begin position="28"/>
        <end position="156"/>
    </location>
</feature>
<comment type="caution">
    <text evidence="6">The sequence shown here is derived from an EMBL/GenBank/DDBJ whole genome shotgun (WGS) entry which is preliminary data.</text>
</comment>
<dbReference type="PRINTS" id="PR00195">
    <property type="entry name" value="DYNAMIN"/>
</dbReference>
<keyword evidence="8" id="KW-1267">Proteomics identification</keyword>
<dbReference type="GO" id="GO:0016020">
    <property type="term" value="C:membrane"/>
    <property type="evidence" value="ECO:0007669"/>
    <property type="project" value="TreeGrafter"/>
</dbReference>
<dbReference type="SUPFAM" id="SSF52540">
    <property type="entry name" value="P-loop containing nucleoside triphosphate hydrolases"/>
    <property type="match status" value="1"/>
</dbReference>
<protein>
    <submittedName>
        <fullName evidence="6">Dynamin-1 isoform X2</fullName>
    </submittedName>
</protein>
<dbReference type="GO" id="GO:0003924">
    <property type="term" value="F:GTPase activity"/>
    <property type="evidence" value="ECO:0007669"/>
    <property type="project" value="InterPro"/>
</dbReference>
<comment type="similarity">
    <text evidence="3">Belongs to the TRAFAC class dynamin-like GTPase superfamily. Dynamin/Fzo/YdjA family.</text>
</comment>